<dbReference type="Gene3D" id="3.50.50.60">
    <property type="entry name" value="FAD/NAD(P)-binding domain"/>
    <property type="match status" value="1"/>
</dbReference>
<dbReference type="InterPro" id="IPR002938">
    <property type="entry name" value="FAD-bd"/>
</dbReference>
<sequence length="561" mass="61424">MTPEVTISSPVLIVGAGPAGLTLALTLLKNGVSVRIIDKASTYHVGQRGAGIYPRTIEVYNHLGILSDVLPASSQLVPIRTYKHPEGTEVVKEFRMLPHNDPTPPIPYFNLIMLGQDRAEEILRSHMEKYGCHVELGTELVSLEQYPEYVVARIAKTRDDKQVVEEVACHWLVGADGAKGIVRKQIGLTFQGETRGVEQHMVIADFQLNGNFDRNFMHQWGEMSQKFVAMAGNAHGNNGWTLLGGGSGIDHAKIVADKTELIKFVHETTNRKDIDIGEIRWITEYKPNIRMVNKFGEGRVFVAGDAAHVHSFTGGQGMNSSVQDSFNLGWKLALVEKGLSAPSLLSTYNEERLPVITEMLKKTTRLQNKLATAKSHDESVWSRDALLLQLGVNYRWSSIVVDERAKSEDAPNQPLDVYGELSHDLRAGDRAPDAPGLHKIRGPDSVDETTSLFRIFGCSYHTVLIFTSDGEGLEAILGAVKRYPADALCVALIVPKGGPAQSSADVDLVLLDQDGHAFTGYGVSHDETTVVIARPDGVVGGILLRAEGVERYFGGIFEVTV</sequence>
<evidence type="ECO:0000313" key="7">
    <source>
        <dbReference type="EMBL" id="OCH86673.1"/>
    </source>
</evidence>
<dbReference type="GO" id="GO:0016709">
    <property type="term" value="F:oxidoreductase activity, acting on paired donors, with incorporation or reduction of molecular oxygen, NAD(P)H as one donor, and incorporation of one atom of oxygen"/>
    <property type="evidence" value="ECO:0007669"/>
    <property type="project" value="UniProtKB-ARBA"/>
</dbReference>
<dbReference type="GO" id="GO:0071949">
    <property type="term" value="F:FAD binding"/>
    <property type="evidence" value="ECO:0007669"/>
    <property type="project" value="InterPro"/>
</dbReference>
<keyword evidence="3" id="KW-0285">Flavoprotein</keyword>
<evidence type="ECO:0000256" key="5">
    <source>
        <dbReference type="ARBA" id="ARBA00023002"/>
    </source>
</evidence>
<dbReference type="InterPro" id="IPR038220">
    <property type="entry name" value="PHOX_C_sf"/>
</dbReference>
<evidence type="ECO:0000259" key="6">
    <source>
        <dbReference type="Pfam" id="PF01494"/>
    </source>
</evidence>
<dbReference type="InterPro" id="IPR036249">
    <property type="entry name" value="Thioredoxin-like_sf"/>
</dbReference>
<dbReference type="Gene3D" id="3.30.70.2450">
    <property type="match status" value="1"/>
</dbReference>
<dbReference type="OrthoDB" id="2690153at2759"/>
<proteinExistence type="inferred from homology"/>
<dbReference type="Gene3D" id="3.40.30.20">
    <property type="match status" value="1"/>
</dbReference>
<evidence type="ECO:0000256" key="2">
    <source>
        <dbReference type="ARBA" id="ARBA00007801"/>
    </source>
</evidence>
<dbReference type="EMBL" id="KV722517">
    <property type="protein sequence ID" value="OCH86673.1"/>
    <property type="molecule type" value="Genomic_DNA"/>
</dbReference>
<dbReference type="PANTHER" id="PTHR43004">
    <property type="entry name" value="TRK SYSTEM POTASSIUM UPTAKE PROTEIN"/>
    <property type="match status" value="1"/>
</dbReference>
<dbReference type="SUPFAM" id="SSF51905">
    <property type="entry name" value="FAD/NAD(P)-binding domain"/>
    <property type="match status" value="1"/>
</dbReference>
<gene>
    <name evidence="7" type="ORF">OBBRIDRAFT_838007</name>
</gene>
<dbReference type="Proteomes" id="UP000250043">
    <property type="component" value="Unassembled WGS sequence"/>
</dbReference>
<name>A0A8E2AL87_9APHY</name>
<comment type="similarity">
    <text evidence="2">Belongs to the PheA/TfdB FAD monooxygenase family.</text>
</comment>
<dbReference type="Pfam" id="PF01494">
    <property type="entry name" value="FAD_binding_3"/>
    <property type="match status" value="1"/>
</dbReference>
<feature type="domain" description="FAD-binding" evidence="6">
    <location>
        <begin position="10"/>
        <end position="362"/>
    </location>
</feature>
<evidence type="ECO:0000256" key="3">
    <source>
        <dbReference type="ARBA" id="ARBA00022630"/>
    </source>
</evidence>
<dbReference type="InterPro" id="IPR036188">
    <property type="entry name" value="FAD/NAD-bd_sf"/>
</dbReference>
<keyword evidence="4" id="KW-0274">FAD</keyword>
<keyword evidence="5" id="KW-0560">Oxidoreductase</keyword>
<dbReference type="InterPro" id="IPR050641">
    <property type="entry name" value="RIFMO-like"/>
</dbReference>
<dbReference type="PANTHER" id="PTHR43004:SF19">
    <property type="entry name" value="BINDING MONOOXYGENASE, PUTATIVE (JCVI)-RELATED"/>
    <property type="match status" value="1"/>
</dbReference>
<dbReference type="PRINTS" id="PR00420">
    <property type="entry name" value="RNGMNOXGNASE"/>
</dbReference>
<keyword evidence="8" id="KW-1185">Reference proteome</keyword>
<reference evidence="7 8" key="1">
    <citation type="submission" date="2016-07" db="EMBL/GenBank/DDBJ databases">
        <title>Draft genome of the white-rot fungus Obba rivulosa 3A-2.</title>
        <authorList>
            <consortium name="DOE Joint Genome Institute"/>
            <person name="Miettinen O."/>
            <person name="Riley R."/>
            <person name="Acob R."/>
            <person name="Barry K."/>
            <person name="Cullen D."/>
            <person name="De Vries R."/>
            <person name="Hainaut M."/>
            <person name="Hatakka A."/>
            <person name="Henrissat B."/>
            <person name="Hilden K."/>
            <person name="Kuo R."/>
            <person name="Labutti K."/>
            <person name="Lipzen A."/>
            <person name="Makela M.R."/>
            <person name="Sandor L."/>
            <person name="Spatafora J.W."/>
            <person name="Grigoriev I.V."/>
            <person name="Hibbett D.S."/>
        </authorList>
    </citation>
    <scope>NUCLEOTIDE SEQUENCE [LARGE SCALE GENOMIC DNA]</scope>
    <source>
        <strain evidence="7 8">3A-2</strain>
    </source>
</reference>
<dbReference type="AlphaFoldDB" id="A0A8E2AL87"/>
<evidence type="ECO:0000256" key="4">
    <source>
        <dbReference type="ARBA" id="ARBA00022827"/>
    </source>
</evidence>
<dbReference type="SUPFAM" id="SSF52833">
    <property type="entry name" value="Thioredoxin-like"/>
    <property type="match status" value="1"/>
</dbReference>
<evidence type="ECO:0000313" key="8">
    <source>
        <dbReference type="Proteomes" id="UP000250043"/>
    </source>
</evidence>
<evidence type="ECO:0000256" key="1">
    <source>
        <dbReference type="ARBA" id="ARBA00001974"/>
    </source>
</evidence>
<comment type="cofactor">
    <cofactor evidence="1">
        <name>FAD</name>
        <dbReference type="ChEBI" id="CHEBI:57692"/>
    </cofactor>
</comment>
<protein>
    <recommendedName>
        <fullName evidence="6">FAD-binding domain-containing protein</fullName>
    </recommendedName>
</protein>
<organism evidence="7 8">
    <name type="scientific">Obba rivulosa</name>
    <dbReference type="NCBI Taxonomy" id="1052685"/>
    <lineage>
        <taxon>Eukaryota</taxon>
        <taxon>Fungi</taxon>
        <taxon>Dikarya</taxon>
        <taxon>Basidiomycota</taxon>
        <taxon>Agaricomycotina</taxon>
        <taxon>Agaricomycetes</taxon>
        <taxon>Polyporales</taxon>
        <taxon>Gelatoporiaceae</taxon>
        <taxon>Obba</taxon>
    </lineage>
</organism>
<accession>A0A8E2AL87</accession>